<sequence length="507" mass="56653">MLVTLLNQSAAKFPDKIALITEQQQVTYSELHLLSNRLASSFLAENIKKGDCIAFLLPNCLEIVLSYYACFTMGAIALPVNINFDDAMINNVLNFCKARVLITNAEFYQRLINNKDALEGIERCYLIRGASDYPETKDFKNLLIKSPSIEFPEPLQDDAALIYYTSGTTGLPKAVLHTHRGLMQGTNNQIEQIQINADDSTLVMFPLCYLIGLGSQILPFHKVGATIVLLSAFEPLRALKSIIENRITKVYGFPKLYLELLAQADKDYVANNALNFCFSGGEAIAPALQKRFKDIFNIELTEGCGMSELQIYCMNPPYGKKKLGSIGLPIVNVEMRLIDEKGLTVVEPHSIGEIIVKTASMTAGYWHNEALTQQMIKQGWFHTGDLAYHDADGCYWFVSRKADIIKRGSLLISPLEIENVFYQNPEIKEAAAVALKGVENDKIIVFVLLKAGVSEHAADSLLDFANQGLPKEKQVDHVQILNQLPYGVTGKINRKELRQWAEEYNKT</sequence>
<dbReference type="Gene3D" id="3.30.300.30">
    <property type="match status" value="1"/>
</dbReference>
<feature type="domain" description="AMP-binding enzyme C-terminal" evidence="2">
    <location>
        <begin position="416"/>
        <end position="491"/>
    </location>
</feature>
<dbReference type="AlphaFoldDB" id="A0A364LKF9"/>
<comment type="caution">
    <text evidence="3">The sequence shown here is derived from an EMBL/GenBank/DDBJ whole genome shotgun (WGS) entry which is preliminary data.</text>
</comment>
<proteinExistence type="predicted"/>
<evidence type="ECO:0000259" key="1">
    <source>
        <dbReference type="Pfam" id="PF00501"/>
    </source>
</evidence>
<dbReference type="PROSITE" id="PS00455">
    <property type="entry name" value="AMP_BINDING"/>
    <property type="match status" value="1"/>
</dbReference>
<keyword evidence="3" id="KW-0436">Ligase</keyword>
<reference evidence="3 4" key="1">
    <citation type="submission" date="2017-02" db="EMBL/GenBank/DDBJ databases">
        <title>Legionella quilivanii strain from human: case report and whole genome sequencing analysis.</title>
        <authorList>
            <person name="Lalancette C."/>
            <person name="Leduc J.-M."/>
            <person name="Levesque S."/>
            <person name="Fournier E."/>
            <person name="Saoud J."/>
            <person name="Faucher S.P."/>
            <person name="Bernard K."/>
            <person name="Martineau C."/>
            <person name="Longtin J."/>
        </authorList>
    </citation>
    <scope>NUCLEOTIDE SEQUENCE [LARGE SCALE GENOMIC DNA]</scope>
    <source>
        <strain evidence="3 4">ID143958</strain>
    </source>
</reference>
<dbReference type="PANTHER" id="PTHR43767">
    <property type="entry name" value="LONG-CHAIN-FATTY-ACID--COA LIGASE"/>
    <property type="match status" value="1"/>
</dbReference>
<dbReference type="PANTHER" id="PTHR43767:SF1">
    <property type="entry name" value="NONRIBOSOMAL PEPTIDE SYNTHASE PES1 (EUROFUNG)-RELATED"/>
    <property type="match status" value="1"/>
</dbReference>
<protein>
    <submittedName>
        <fullName evidence="3">Long-chain fatty acid--CoA ligase</fullName>
    </submittedName>
</protein>
<gene>
    <name evidence="3" type="ORF">B1207_06640</name>
</gene>
<dbReference type="InterPro" id="IPR045851">
    <property type="entry name" value="AMP-bd_C_sf"/>
</dbReference>
<dbReference type="Pfam" id="PF00501">
    <property type="entry name" value="AMP-binding"/>
    <property type="match status" value="1"/>
</dbReference>
<organism evidence="3 4">
    <name type="scientific">Legionella quinlivanii</name>
    <dbReference type="NCBI Taxonomy" id="45073"/>
    <lineage>
        <taxon>Bacteria</taxon>
        <taxon>Pseudomonadati</taxon>
        <taxon>Pseudomonadota</taxon>
        <taxon>Gammaproteobacteria</taxon>
        <taxon>Legionellales</taxon>
        <taxon>Legionellaceae</taxon>
        <taxon>Legionella</taxon>
    </lineage>
</organism>
<dbReference type="InterPro" id="IPR050237">
    <property type="entry name" value="ATP-dep_AMP-bd_enzyme"/>
</dbReference>
<dbReference type="InterPro" id="IPR000873">
    <property type="entry name" value="AMP-dep_synth/lig_dom"/>
</dbReference>
<dbReference type="InterPro" id="IPR025110">
    <property type="entry name" value="AMP-bd_C"/>
</dbReference>
<evidence type="ECO:0000313" key="3">
    <source>
        <dbReference type="EMBL" id="RAP37092.1"/>
    </source>
</evidence>
<feature type="domain" description="AMP-dependent synthetase/ligase" evidence="1">
    <location>
        <begin position="7"/>
        <end position="366"/>
    </location>
</feature>
<dbReference type="SUPFAM" id="SSF56801">
    <property type="entry name" value="Acetyl-CoA synthetase-like"/>
    <property type="match status" value="1"/>
</dbReference>
<dbReference type="Proteomes" id="UP000249458">
    <property type="component" value="Unassembled WGS sequence"/>
</dbReference>
<dbReference type="Pfam" id="PF13193">
    <property type="entry name" value="AMP-binding_C"/>
    <property type="match status" value="1"/>
</dbReference>
<evidence type="ECO:0000313" key="4">
    <source>
        <dbReference type="Proteomes" id="UP000249458"/>
    </source>
</evidence>
<dbReference type="InterPro" id="IPR042099">
    <property type="entry name" value="ANL_N_sf"/>
</dbReference>
<evidence type="ECO:0000259" key="2">
    <source>
        <dbReference type="Pfam" id="PF13193"/>
    </source>
</evidence>
<accession>A0A364LKF9</accession>
<dbReference type="RefSeq" id="WP_112219209.1">
    <property type="nucleotide sequence ID" value="NZ_MVJN01000004.1"/>
</dbReference>
<dbReference type="EMBL" id="MVJN01000004">
    <property type="protein sequence ID" value="RAP37092.1"/>
    <property type="molecule type" value="Genomic_DNA"/>
</dbReference>
<dbReference type="InterPro" id="IPR020845">
    <property type="entry name" value="AMP-binding_CS"/>
</dbReference>
<dbReference type="GO" id="GO:0016878">
    <property type="term" value="F:acid-thiol ligase activity"/>
    <property type="evidence" value="ECO:0007669"/>
    <property type="project" value="UniProtKB-ARBA"/>
</dbReference>
<name>A0A364LKF9_9GAMM</name>
<dbReference type="Gene3D" id="3.40.50.12780">
    <property type="entry name" value="N-terminal domain of ligase-like"/>
    <property type="match status" value="1"/>
</dbReference>